<reference evidence="2 3" key="1">
    <citation type="journal article" date="2014" name="PLoS ONE">
        <title>Physiological and genomic features of a novel sulfur-oxidizing gammaproteobacterium belonging to a previously uncultivated symbiotic lineage isolated from a hydrothermal vent.</title>
        <authorList>
            <person name="Nunoura T."/>
            <person name="Takaki Y."/>
            <person name="Kazama H."/>
            <person name="Kakuta J."/>
            <person name="Shimamura S."/>
            <person name="Makita H."/>
            <person name="Hirai M."/>
            <person name="Miyazaki M."/>
            <person name="Takai K."/>
        </authorList>
    </citation>
    <scope>NUCLEOTIDE SEQUENCE [LARGE SCALE GENOMIC DNA]</scope>
    <source>
        <strain evidence="2 3">Hiromi1</strain>
    </source>
</reference>
<sequence length="207" mass="23880">MSATPRDVILWSFLGSFSLLSGCASSPPGDINNICSIFKEKKGWYKSAKASEKRWGTPVHVQMAILRQESAFRDDAQPPRGRLLGFIPWSRPSSAYGYPQAKDDTWDWYIRKTGNRGADRDDFADAVDFVGWYTTITHDKLGISKWDAKHQYLAYHEGHGGYLKRSYRNKAWLLKVSDKVDRQAKRYARQLKSCEQDLDKGWSFWPF</sequence>
<dbReference type="CDD" id="cd00442">
    <property type="entry name" value="Lyz-like"/>
    <property type="match status" value="1"/>
</dbReference>
<gene>
    <name evidence="2" type="ORF">TBH_C0880</name>
</gene>
<keyword evidence="3" id="KW-1185">Reference proteome</keyword>
<organism evidence="2 3">
    <name type="scientific">Thiolapillus brandeum</name>
    <dbReference type="NCBI Taxonomy" id="1076588"/>
    <lineage>
        <taxon>Bacteria</taxon>
        <taxon>Pseudomonadati</taxon>
        <taxon>Pseudomonadota</taxon>
        <taxon>Gammaproteobacteria</taxon>
        <taxon>Chromatiales</taxon>
        <taxon>Sedimenticolaceae</taxon>
        <taxon>Thiolapillus</taxon>
    </lineage>
</organism>
<dbReference type="KEGG" id="tbn:TBH_C0880"/>
<dbReference type="Pfam" id="PF19489">
    <property type="entry name" value="SLT_4"/>
    <property type="match status" value="1"/>
</dbReference>
<feature type="domain" description="Transglycosylase SLT" evidence="1">
    <location>
        <begin position="16"/>
        <end position="194"/>
    </location>
</feature>
<proteinExistence type="predicted"/>
<dbReference type="SUPFAM" id="SSF53955">
    <property type="entry name" value="Lysozyme-like"/>
    <property type="match status" value="1"/>
</dbReference>
<dbReference type="InterPro" id="IPR023346">
    <property type="entry name" value="Lysozyme-like_dom_sf"/>
</dbReference>
<dbReference type="AlphaFoldDB" id="A0A7U6GHQ2"/>
<accession>A0A7U6GHQ2</accession>
<dbReference type="Proteomes" id="UP000031631">
    <property type="component" value="Chromosome"/>
</dbReference>
<dbReference type="Gene3D" id="1.10.530.10">
    <property type="match status" value="1"/>
</dbReference>
<dbReference type="EMBL" id="AP012273">
    <property type="protein sequence ID" value="BAO43814.1"/>
    <property type="molecule type" value="Genomic_DNA"/>
</dbReference>
<evidence type="ECO:0000313" key="2">
    <source>
        <dbReference type="EMBL" id="BAO43814.1"/>
    </source>
</evidence>
<protein>
    <recommendedName>
        <fullName evidence="1">Transglycosylase SLT domain-containing protein</fullName>
    </recommendedName>
</protein>
<dbReference type="RefSeq" id="WP_041065918.1">
    <property type="nucleotide sequence ID" value="NZ_AP012273.1"/>
</dbReference>
<dbReference type="OrthoDB" id="9789144at2"/>
<dbReference type="InterPro" id="IPR045795">
    <property type="entry name" value="SLT_4"/>
</dbReference>
<evidence type="ECO:0000259" key="1">
    <source>
        <dbReference type="Pfam" id="PF19489"/>
    </source>
</evidence>
<dbReference type="PROSITE" id="PS51257">
    <property type="entry name" value="PROKAR_LIPOPROTEIN"/>
    <property type="match status" value="1"/>
</dbReference>
<evidence type="ECO:0000313" key="3">
    <source>
        <dbReference type="Proteomes" id="UP000031631"/>
    </source>
</evidence>
<name>A0A7U6GHQ2_9GAMM</name>